<accession>A0A834KUB9</accession>
<gene>
    <name evidence="1" type="ORF">FQA47_013156</name>
</gene>
<reference evidence="1" key="1">
    <citation type="journal article" name="BMC Genomics">
        <title>Long-read sequencing and de novo genome assembly of marine medaka (Oryzias melastigma).</title>
        <authorList>
            <person name="Liang P."/>
            <person name="Saqib H.S.A."/>
            <person name="Ni X."/>
            <person name="Shen Y."/>
        </authorList>
    </citation>
    <scope>NUCLEOTIDE SEQUENCE</scope>
    <source>
        <strain evidence="1">Bigg-433</strain>
    </source>
</reference>
<protein>
    <submittedName>
        <fullName evidence="1">Uncharacterized protein</fullName>
    </submittedName>
</protein>
<name>A0A834KUB9_ORYME</name>
<sequence>MVQRDPTQKNLRCPGAFDHLQLSALLFSDRRTLVVPTGSDRFRPVLTGSDRPLSNISLPFSPFLSSFETFGRFQFR</sequence>
<dbReference type="EMBL" id="WKFB01000140">
    <property type="protein sequence ID" value="KAF6734182.1"/>
    <property type="molecule type" value="Genomic_DNA"/>
</dbReference>
<evidence type="ECO:0000313" key="1">
    <source>
        <dbReference type="EMBL" id="KAF6734182.1"/>
    </source>
</evidence>
<comment type="caution">
    <text evidence="1">The sequence shown here is derived from an EMBL/GenBank/DDBJ whole genome shotgun (WGS) entry which is preliminary data.</text>
</comment>
<dbReference type="AlphaFoldDB" id="A0A834KUB9"/>
<proteinExistence type="predicted"/>
<dbReference type="Proteomes" id="UP000646548">
    <property type="component" value="Unassembled WGS sequence"/>
</dbReference>
<evidence type="ECO:0000313" key="2">
    <source>
        <dbReference type="Proteomes" id="UP000646548"/>
    </source>
</evidence>
<organism evidence="1 2">
    <name type="scientific">Oryzias melastigma</name>
    <name type="common">Marine medaka</name>
    <dbReference type="NCBI Taxonomy" id="30732"/>
    <lineage>
        <taxon>Eukaryota</taxon>
        <taxon>Metazoa</taxon>
        <taxon>Chordata</taxon>
        <taxon>Craniata</taxon>
        <taxon>Vertebrata</taxon>
        <taxon>Euteleostomi</taxon>
        <taxon>Actinopterygii</taxon>
        <taxon>Neopterygii</taxon>
        <taxon>Teleostei</taxon>
        <taxon>Neoteleostei</taxon>
        <taxon>Acanthomorphata</taxon>
        <taxon>Ovalentaria</taxon>
        <taxon>Atherinomorphae</taxon>
        <taxon>Beloniformes</taxon>
        <taxon>Adrianichthyidae</taxon>
        <taxon>Oryziinae</taxon>
        <taxon>Oryzias</taxon>
    </lineage>
</organism>